<dbReference type="AlphaFoldDB" id="A0A382XDL5"/>
<reference evidence="1" key="1">
    <citation type="submission" date="2018-05" db="EMBL/GenBank/DDBJ databases">
        <authorList>
            <person name="Lanie J.A."/>
            <person name="Ng W.-L."/>
            <person name="Kazmierczak K.M."/>
            <person name="Andrzejewski T.M."/>
            <person name="Davidsen T.M."/>
            <person name="Wayne K.J."/>
            <person name="Tettelin H."/>
            <person name="Glass J.I."/>
            <person name="Rusch D."/>
            <person name="Podicherti R."/>
            <person name="Tsui H.-C.T."/>
            <person name="Winkler M.E."/>
        </authorList>
    </citation>
    <scope>NUCLEOTIDE SEQUENCE</scope>
</reference>
<gene>
    <name evidence="1" type="ORF">METZ01_LOCUS422016</name>
</gene>
<proteinExistence type="predicted"/>
<name>A0A382XDL5_9ZZZZ</name>
<evidence type="ECO:0000313" key="1">
    <source>
        <dbReference type="EMBL" id="SVD69162.1"/>
    </source>
</evidence>
<sequence length="32" mass="3812">MIEIKCLNTKRPRVQKTLLDQNIEKEENPCNL</sequence>
<feature type="non-terminal residue" evidence="1">
    <location>
        <position position="32"/>
    </location>
</feature>
<protein>
    <submittedName>
        <fullName evidence="1">Uncharacterized protein</fullName>
    </submittedName>
</protein>
<accession>A0A382XDL5</accession>
<dbReference type="EMBL" id="UINC01166936">
    <property type="protein sequence ID" value="SVD69162.1"/>
    <property type="molecule type" value="Genomic_DNA"/>
</dbReference>
<organism evidence="1">
    <name type="scientific">marine metagenome</name>
    <dbReference type="NCBI Taxonomy" id="408172"/>
    <lineage>
        <taxon>unclassified sequences</taxon>
        <taxon>metagenomes</taxon>
        <taxon>ecological metagenomes</taxon>
    </lineage>
</organism>